<evidence type="ECO:0000313" key="2">
    <source>
        <dbReference type="Proteomes" id="UP000516230"/>
    </source>
</evidence>
<dbReference type="AlphaFoldDB" id="A0A7H0HWE9"/>
<dbReference type="EMBL" id="CP060825">
    <property type="protein sequence ID" value="QNP64865.1"/>
    <property type="molecule type" value="Genomic_DNA"/>
</dbReference>
<dbReference type="KEGG" id="sgj:IAG43_19390"/>
<sequence>MLTPEDASYITAATEGLAEPLYAALDHGYTAAHGHYDDTGMVGEGYSKGRTDLTRDHVRRRLEELHGERVDLGGWRPLSVASGRLHLAHGSMTLRLLHATPFDLIPAPGRNKARISYYRNRTVDLFGVEVSNLLAVWLSPGEAGGDISIRIVRPIGEWKPGRPPKFDLDFELPRHTETFTGAEWEFVPDEGGIALPFDFDDDLREEGEGSGA</sequence>
<organism evidence="1 2">
    <name type="scientific">Streptomyces genisteinicus</name>
    <dbReference type="NCBI Taxonomy" id="2768068"/>
    <lineage>
        <taxon>Bacteria</taxon>
        <taxon>Bacillati</taxon>
        <taxon>Actinomycetota</taxon>
        <taxon>Actinomycetes</taxon>
        <taxon>Kitasatosporales</taxon>
        <taxon>Streptomycetaceae</taxon>
        <taxon>Streptomyces</taxon>
    </lineage>
</organism>
<evidence type="ECO:0000313" key="1">
    <source>
        <dbReference type="EMBL" id="QNP64865.1"/>
    </source>
</evidence>
<reference evidence="1 2" key="1">
    <citation type="submission" date="2020-08" db="EMBL/GenBank/DDBJ databases">
        <title>A novel species.</title>
        <authorList>
            <person name="Gao J."/>
        </authorList>
    </citation>
    <scope>NUCLEOTIDE SEQUENCE [LARGE SCALE GENOMIC DNA]</scope>
    <source>
        <strain evidence="1 2">CRPJ-33</strain>
    </source>
</reference>
<dbReference type="RefSeq" id="WP_187741965.1">
    <property type="nucleotide sequence ID" value="NZ_CP060825.1"/>
</dbReference>
<proteinExistence type="predicted"/>
<keyword evidence="2" id="KW-1185">Reference proteome</keyword>
<protein>
    <submittedName>
        <fullName evidence="1">Uncharacterized protein</fullName>
    </submittedName>
</protein>
<name>A0A7H0HWE9_9ACTN</name>
<accession>A0A7H0HWE9</accession>
<dbReference type="Proteomes" id="UP000516230">
    <property type="component" value="Chromosome"/>
</dbReference>
<gene>
    <name evidence="1" type="ORF">IAG43_19390</name>
</gene>